<keyword evidence="4" id="KW-1185">Reference proteome</keyword>
<protein>
    <recommendedName>
        <fullName evidence="5">Transmembrane protein</fullName>
    </recommendedName>
</protein>
<dbReference type="Proteomes" id="UP000313359">
    <property type="component" value="Unassembled WGS sequence"/>
</dbReference>
<feature type="transmembrane region" description="Helical" evidence="2">
    <location>
        <begin position="259"/>
        <end position="279"/>
    </location>
</feature>
<dbReference type="AlphaFoldDB" id="A0A5C2S2N0"/>
<proteinExistence type="predicted"/>
<feature type="transmembrane region" description="Helical" evidence="2">
    <location>
        <begin position="39"/>
        <end position="58"/>
    </location>
</feature>
<keyword evidence="2" id="KW-0472">Membrane</keyword>
<feature type="transmembrane region" description="Helical" evidence="2">
    <location>
        <begin position="232"/>
        <end position="253"/>
    </location>
</feature>
<evidence type="ECO:0000313" key="4">
    <source>
        <dbReference type="Proteomes" id="UP000313359"/>
    </source>
</evidence>
<reference evidence="3" key="1">
    <citation type="journal article" date="2018" name="Genome Biol. Evol.">
        <title>Genomics and development of Lentinus tigrinus, a white-rot wood-decaying mushroom with dimorphic fruiting bodies.</title>
        <authorList>
            <person name="Wu B."/>
            <person name="Xu Z."/>
            <person name="Knudson A."/>
            <person name="Carlson A."/>
            <person name="Chen N."/>
            <person name="Kovaka S."/>
            <person name="LaButti K."/>
            <person name="Lipzen A."/>
            <person name="Pennachio C."/>
            <person name="Riley R."/>
            <person name="Schakwitz W."/>
            <person name="Umezawa K."/>
            <person name="Ohm R.A."/>
            <person name="Grigoriev I.V."/>
            <person name="Nagy L.G."/>
            <person name="Gibbons J."/>
            <person name="Hibbett D."/>
        </authorList>
    </citation>
    <scope>NUCLEOTIDE SEQUENCE [LARGE SCALE GENOMIC DNA]</scope>
    <source>
        <strain evidence="3">ALCF2SS1-6</strain>
    </source>
</reference>
<organism evidence="3 4">
    <name type="scientific">Lentinus tigrinus ALCF2SS1-6</name>
    <dbReference type="NCBI Taxonomy" id="1328759"/>
    <lineage>
        <taxon>Eukaryota</taxon>
        <taxon>Fungi</taxon>
        <taxon>Dikarya</taxon>
        <taxon>Basidiomycota</taxon>
        <taxon>Agaricomycotina</taxon>
        <taxon>Agaricomycetes</taxon>
        <taxon>Polyporales</taxon>
        <taxon>Polyporaceae</taxon>
        <taxon>Lentinus</taxon>
    </lineage>
</organism>
<dbReference type="EMBL" id="ML122279">
    <property type="protein sequence ID" value="RPD57687.1"/>
    <property type="molecule type" value="Genomic_DNA"/>
</dbReference>
<evidence type="ECO:0000313" key="3">
    <source>
        <dbReference type="EMBL" id="RPD57687.1"/>
    </source>
</evidence>
<dbReference type="OrthoDB" id="2653987at2759"/>
<evidence type="ECO:0000256" key="2">
    <source>
        <dbReference type="SAM" id="Phobius"/>
    </source>
</evidence>
<keyword evidence="2" id="KW-0812">Transmembrane</keyword>
<feature type="compositionally biased region" description="Polar residues" evidence="1">
    <location>
        <begin position="148"/>
        <end position="158"/>
    </location>
</feature>
<gene>
    <name evidence="3" type="ORF">L227DRAFT_655261</name>
</gene>
<feature type="transmembrane region" description="Helical" evidence="2">
    <location>
        <begin position="78"/>
        <end position="100"/>
    </location>
</feature>
<evidence type="ECO:0008006" key="5">
    <source>
        <dbReference type="Google" id="ProtNLM"/>
    </source>
</evidence>
<accession>A0A5C2S2N0</accession>
<feature type="region of interest" description="Disordered" evidence="1">
    <location>
        <begin position="110"/>
        <end position="160"/>
    </location>
</feature>
<evidence type="ECO:0000256" key="1">
    <source>
        <dbReference type="SAM" id="MobiDB-lite"/>
    </source>
</evidence>
<feature type="compositionally biased region" description="Basic residues" evidence="1">
    <location>
        <begin position="135"/>
        <end position="147"/>
    </location>
</feature>
<sequence length="280" mass="30525">MFKSRVATTVAPATTPDDAMKQALLAVVQVWLDRLQQQAVVTTFFVSIDSLLFSLTSTTRSNDLSSWSKRDMVINASLGGAIIFHVCASIVAYVASFVLIRYRLNDAEKKEDDTVKGPHSRSRATSTSRNATEKRRGRKNSHSHAHRPSTSVGSTLGPSSPIEAITDFPMEMFTDLRGLVSVYRTHPLWFLRFGRRRQPQRSRDMDPEASVVDDIVATLKGMVDTLSRAHTVCAGMSSLGFVLALLGILTYAWTAVPTALGIFASACMGACAIAGVVALW</sequence>
<name>A0A5C2S2N0_9APHY</name>
<keyword evidence="2" id="KW-1133">Transmembrane helix</keyword>